<organism evidence="2 3">
    <name type="scientific">Roseateles asaccharophilus</name>
    <dbReference type="NCBI Taxonomy" id="582607"/>
    <lineage>
        <taxon>Bacteria</taxon>
        <taxon>Pseudomonadati</taxon>
        <taxon>Pseudomonadota</taxon>
        <taxon>Betaproteobacteria</taxon>
        <taxon>Burkholderiales</taxon>
        <taxon>Sphaerotilaceae</taxon>
        <taxon>Roseateles</taxon>
    </lineage>
</organism>
<evidence type="ECO:0000313" key="2">
    <source>
        <dbReference type="EMBL" id="MDR7330964.1"/>
    </source>
</evidence>
<proteinExistence type="predicted"/>
<dbReference type="Proteomes" id="UP001180825">
    <property type="component" value="Unassembled WGS sequence"/>
</dbReference>
<reference evidence="2 3" key="1">
    <citation type="submission" date="2023-07" db="EMBL/GenBank/DDBJ databases">
        <title>Sorghum-associated microbial communities from plants grown in Nebraska, USA.</title>
        <authorList>
            <person name="Schachtman D."/>
        </authorList>
    </citation>
    <scope>NUCLEOTIDE SEQUENCE [LARGE SCALE GENOMIC DNA]</scope>
    <source>
        <strain evidence="2 3">BE316</strain>
    </source>
</reference>
<keyword evidence="1" id="KW-1133">Transmembrane helix</keyword>
<gene>
    <name evidence="2" type="ORF">J2X21_000076</name>
</gene>
<protein>
    <submittedName>
        <fullName evidence="2">Uncharacterized protein</fullName>
    </submittedName>
</protein>
<feature type="transmembrane region" description="Helical" evidence="1">
    <location>
        <begin position="35"/>
        <end position="55"/>
    </location>
</feature>
<dbReference type="EMBL" id="JAVDXV010000001">
    <property type="protein sequence ID" value="MDR7330964.1"/>
    <property type="molecule type" value="Genomic_DNA"/>
</dbReference>
<evidence type="ECO:0000256" key="1">
    <source>
        <dbReference type="SAM" id="Phobius"/>
    </source>
</evidence>
<evidence type="ECO:0000313" key="3">
    <source>
        <dbReference type="Proteomes" id="UP001180825"/>
    </source>
</evidence>
<name>A0ABU2A1A0_9BURK</name>
<accession>A0ABU2A1A0</accession>
<keyword evidence="3" id="KW-1185">Reference proteome</keyword>
<sequence>MKAFRPVPLDIKTREGLLQQVRIAERFGKVWRQTITAFAVLALLIGGRLFFPAGLGEPADSWFAIVVLAVGAMLTICAIRYNCPNCKVPASGTEWRLFSGKAVNKGLHPFPRRCKACGAYLSVRALRRDAGTLWDDVA</sequence>
<keyword evidence="1" id="KW-0472">Membrane</keyword>
<keyword evidence="1" id="KW-0812">Transmembrane</keyword>
<dbReference type="RefSeq" id="WP_310323499.1">
    <property type="nucleotide sequence ID" value="NZ_JAVDXV010000001.1"/>
</dbReference>
<feature type="transmembrane region" description="Helical" evidence="1">
    <location>
        <begin position="61"/>
        <end position="81"/>
    </location>
</feature>
<comment type="caution">
    <text evidence="2">The sequence shown here is derived from an EMBL/GenBank/DDBJ whole genome shotgun (WGS) entry which is preliminary data.</text>
</comment>